<feature type="binding site" evidence="9">
    <location>
        <begin position="376"/>
        <end position="377"/>
    </location>
    <ligand>
        <name>ATP</name>
        <dbReference type="ChEBI" id="CHEBI:30616"/>
    </ligand>
</feature>
<dbReference type="PROSITE" id="PS51278">
    <property type="entry name" value="GATASE_TYPE_2"/>
    <property type="match status" value="1"/>
</dbReference>
<dbReference type="InterPro" id="IPR051786">
    <property type="entry name" value="ASN_synthetase/amidase"/>
</dbReference>
<dbReference type="EC" id="6.3.5.4" evidence="3"/>
<evidence type="ECO:0000256" key="2">
    <source>
        <dbReference type="ARBA" id="ARBA00005752"/>
    </source>
</evidence>
<keyword evidence="5 9" id="KW-0067">ATP-binding</keyword>
<dbReference type="NCBIfam" id="TIGR01536">
    <property type="entry name" value="asn_synth_AEB"/>
    <property type="match status" value="1"/>
</dbReference>
<evidence type="ECO:0000259" key="11">
    <source>
        <dbReference type="PROSITE" id="PS51278"/>
    </source>
</evidence>
<evidence type="ECO:0000313" key="12">
    <source>
        <dbReference type="EMBL" id="MBH8595501.1"/>
    </source>
</evidence>
<dbReference type="EMBL" id="JAECVW010000004">
    <property type="protein sequence ID" value="MBH8595501.1"/>
    <property type="molecule type" value="Genomic_DNA"/>
</dbReference>
<keyword evidence="12" id="KW-0436">Ligase</keyword>
<keyword evidence="6" id="KW-0061">Asparagine biosynthesis</keyword>
<dbReference type="PANTHER" id="PTHR43284:SF1">
    <property type="entry name" value="ASPARAGINE SYNTHETASE"/>
    <property type="match status" value="1"/>
</dbReference>
<evidence type="ECO:0000256" key="8">
    <source>
        <dbReference type="ARBA" id="ARBA00048741"/>
    </source>
</evidence>
<dbReference type="Gene3D" id="3.40.50.620">
    <property type="entry name" value="HUPs"/>
    <property type="match status" value="1"/>
</dbReference>
<dbReference type="Proteomes" id="UP000633619">
    <property type="component" value="Unassembled WGS sequence"/>
</dbReference>
<dbReference type="CDD" id="cd01991">
    <property type="entry name" value="Asn_synthase_B_C"/>
    <property type="match status" value="1"/>
</dbReference>
<proteinExistence type="inferred from homology"/>
<dbReference type="InterPro" id="IPR014729">
    <property type="entry name" value="Rossmann-like_a/b/a_fold"/>
</dbReference>
<keyword evidence="7" id="KW-0315">Glutamine amidotransferase</keyword>
<keyword evidence="13" id="KW-1185">Reference proteome</keyword>
<evidence type="ECO:0000256" key="4">
    <source>
        <dbReference type="ARBA" id="ARBA00022741"/>
    </source>
</evidence>
<evidence type="ECO:0000256" key="6">
    <source>
        <dbReference type="ARBA" id="ARBA00022888"/>
    </source>
</evidence>
<dbReference type="PIRSF" id="PIRSF001589">
    <property type="entry name" value="Asn_synthetase_glu-h"/>
    <property type="match status" value="1"/>
</dbReference>
<keyword evidence="6" id="KW-0028">Amino-acid biosynthesis</keyword>
<dbReference type="SUPFAM" id="SSF52402">
    <property type="entry name" value="Adenine nucleotide alpha hydrolases-like"/>
    <property type="match status" value="1"/>
</dbReference>
<accession>A0A8I1DG54</accession>
<sequence>MSGIAGWIDWERDLSGEQNVLSKMTNAIQHRGPDDEGYWFSERAAIGHRRLFVIDPAGGKQPMVYRSGDHSIVLSFDGFIYNFKDLKAELENLGHRFGTESDAEVLLHSYLEWGEDFIQRINGAFAFAIWDERRQALILARDRIGVKPLFYKVHNSGVLFGSELKAILAHPEVKPEVDVEGFSELFGMGPIRTPGFGVFRGIQEVKQGHYIVFTKEKADHHQYWKLESTPHEDDVDTTVEKIREILKDTVKRQLIADAPIVSMLSGGLDSSGLTSMAARYLAEEGKQLGTYSLDFAGSDKHFKADLLHVSRDEPYVKIVAEYANTDHHTVIINHDQLTEHVFLPVEAHDLPALGEMEASLHLLFSEMKKNAAATLSGESADEVFSGYPWFHQDEFLFSGTFPWSAQIRYFKDVLNEEAIKTLQPEEHRNRRYQEAVSEVPKLDGETGIEEKQREMSYLFITRFLPFMLERKDRISMHNSFEARVPFSDYRLVQYLFNIPYSMKTVDKVEKSLLRRTFKGYLPEEVRTRKKSAYPSTTDPVYYQNIRKMLNELIEDPQAPVALLLDKQKIRHISDNLFEKSPFEVGKMMEYILQVNKWMKDYNISLKL</sequence>
<comment type="pathway">
    <text evidence="1">Amino-acid biosynthesis; L-asparagine biosynthesis; L-asparagine from L-aspartate (L-Gln route): step 1/1.</text>
</comment>
<reference evidence="12 13" key="1">
    <citation type="submission" date="2020-12" db="EMBL/GenBank/DDBJ databases">
        <title>WGS of Thermoactinomyces spp.</title>
        <authorList>
            <person name="Cheng K."/>
        </authorList>
    </citation>
    <scope>NUCLEOTIDE SEQUENCE [LARGE SCALE GENOMIC DNA]</scope>
    <source>
        <strain evidence="13">CICC 10671\DSM 43846</strain>
    </source>
</reference>
<dbReference type="GO" id="GO:0005524">
    <property type="term" value="F:ATP binding"/>
    <property type="evidence" value="ECO:0007669"/>
    <property type="project" value="UniProtKB-KW"/>
</dbReference>
<dbReference type="CDD" id="cd00712">
    <property type="entry name" value="AsnB"/>
    <property type="match status" value="1"/>
</dbReference>
<dbReference type="InterPro" id="IPR006426">
    <property type="entry name" value="Asn_synth_AEB"/>
</dbReference>
<dbReference type="InterPro" id="IPR017932">
    <property type="entry name" value="GATase_2_dom"/>
</dbReference>
<evidence type="ECO:0000256" key="7">
    <source>
        <dbReference type="ARBA" id="ARBA00022962"/>
    </source>
</evidence>
<evidence type="ECO:0000256" key="5">
    <source>
        <dbReference type="ARBA" id="ARBA00022840"/>
    </source>
</evidence>
<feature type="site" description="Important for beta-aspartyl-AMP intermediate formation" evidence="10">
    <location>
        <position position="378"/>
    </location>
</feature>
<dbReference type="AlphaFoldDB" id="A0A8I1DG54"/>
<feature type="domain" description="Glutamine amidotransferase type-2" evidence="11">
    <location>
        <begin position="2"/>
        <end position="216"/>
    </location>
</feature>
<dbReference type="Gene3D" id="3.60.20.10">
    <property type="entry name" value="Glutamine Phosphoribosylpyrophosphate, subunit 1, domain 1"/>
    <property type="match status" value="1"/>
</dbReference>
<dbReference type="InterPro" id="IPR001962">
    <property type="entry name" value="Asn_synthase"/>
</dbReference>
<dbReference type="GO" id="GO:0004066">
    <property type="term" value="F:asparagine synthase (glutamine-hydrolyzing) activity"/>
    <property type="evidence" value="ECO:0007669"/>
    <property type="project" value="UniProtKB-EC"/>
</dbReference>
<comment type="caution">
    <text evidence="12">The sequence shown here is derived from an EMBL/GenBank/DDBJ whole genome shotgun (WGS) entry which is preliminary data.</text>
</comment>
<dbReference type="InterPro" id="IPR029055">
    <property type="entry name" value="Ntn_hydrolases_N"/>
</dbReference>
<keyword evidence="4 9" id="KW-0547">Nucleotide-binding</keyword>
<evidence type="ECO:0000313" key="13">
    <source>
        <dbReference type="Proteomes" id="UP000633619"/>
    </source>
</evidence>
<comment type="similarity">
    <text evidence="2">Belongs to the asparagine synthetase family.</text>
</comment>
<dbReference type="Pfam" id="PF13537">
    <property type="entry name" value="GATase_7"/>
    <property type="match status" value="1"/>
</dbReference>
<evidence type="ECO:0000256" key="1">
    <source>
        <dbReference type="ARBA" id="ARBA00005187"/>
    </source>
</evidence>
<evidence type="ECO:0000256" key="3">
    <source>
        <dbReference type="ARBA" id="ARBA00012737"/>
    </source>
</evidence>
<name>A0A8I1DG54_THEIN</name>
<dbReference type="SUPFAM" id="SSF56235">
    <property type="entry name" value="N-terminal nucleophile aminohydrolases (Ntn hydrolases)"/>
    <property type="match status" value="1"/>
</dbReference>
<dbReference type="GO" id="GO:0006529">
    <property type="term" value="P:asparagine biosynthetic process"/>
    <property type="evidence" value="ECO:0007669"/>
    <property type="project" value="UniProtKB-KW"/>
</dbReference>
<organism evidence="12 13">
    <name type="scientific">Thermoactinomyces intermedius</name>
    <dbReference type="NCBI Taxonomy" id="2024"/>
    <lineage>
        <taxon>Bacteria</taxon>
        <taxon>Bacillati</taxon>
        <taxon>Bacillota</taxon>
        <taxon>Bacilli</taxon>
        <taxon>Bacillales</taxon>
        <taxon>Thermoactinomycetaceae</taxon>
        <taxon>Thermoactinomyces</taxon>
    </lineage>
</organism>
<protein>
    <recommendedName>
        <fullName evidence="3">asparagine synthase (glutamine-hydrolyzing)</fullName>
        <ecNumber evidence="3">6.3.5.4</ecNumber>
    </recommendedName>
</protein>
<dbReference type="Pfam" id="PF00733">
    <property type="entry name" value="Asn_synthase"/>
    <property type="match status" value="1"/>
</dbReference>
<gene>
    <name evidence="12" type="primary">asnB</name>
    <name evidence="12" type="ORF">I8U20_09165</name>
</gene>
<feature type="binding site" evidence="9">
    <location>
        <position position="102"/>
    </location>
    <ligand>
        <name>L-glutamine</name>
        <dbReference type="ChEBI" id="CHEBI:58359"/>
    </ligand>
</feature>
<evidence type="ECO:0000256" key="9">
    <source>
        <dbReference type="PIRSR" id="PIRSR001589-2"/>
    </source>
</evidence>
<evidence type="ECO:0000256" key="10">
    <source>
        <dbReference type="PIRSR" id="PIRSR001589-3"/>
    </source>
</evidence>
<comment type="catalytic activity">
    <reaction evidence="8">
        <text>L-aspartate + L-glutamine + ATP + H2O = L-asparagine + L-glutamate + AMP + diphosphate + H(+)</text>
        <dbReference type="Rhea" id="RHEA:12228"/>
        <dbReference type="ChEBI" id="CHEBI:15377"/>
        <dbReference type="ChEBI" id="CHEBI:15378"/>
        <dbReference type="ChEBI" id="CHEBI:29985"/>
        <dbReference type="ChEBI" id="CHEBI:29991"/>
        <dbReference type="ChEBI" id="CHEBI:30616"/>
        <dbReference type="ChEBI" id="CHEBI:33019"/>
        <dbReference type="ChEBI" id="CHEBI:58048"/>
        <dbReference type="ChEBI" id="CHEBI:58359"/>
        <dbReference type="ChEBI" id="CHEBI:456215"/>
        <dbReference type="EC" id="6.3.5.4"/>
    </reaction>
</comment>
<dbReference type="PANTHER" id="PTHR43284">
    <property type="entry name" value="ASPARAGINE SYNTHETASE (GLUTAMINE-HYDROLYZING)"/>
    <property type="match status" value="1"/>
</dbReference>
<dbReference type="InterPro" id="IPR033738">
    <property type="entry name" value="AsnB_N"/>
</dbReference>
<dbReference type="RefSeq" id="WP_181732152.1">
    <property type="nucleotide sequence ID" value="NZ_JACEIR010000005.1"/>
</dbReference>